<sequence length="196" mass="21512">MYDVLIIGAGAAGYGCAITLASANEKFEWAKNKKYIVIDDNNSDISKASFYNLAGVTFGINGDELLDTISQQLKNYNNCEIITDTIVQINKKDNLFEVVSHKNKYIASIVVIATGMHKFNIKCDFVEVLTHNDVLKPNKVCLQNIDNKITDGLYVAGLASGSKTMFAIANGDGVKVACDIFKIWTKKPAVVHDIIK</sequence>
<proteinExistence type="predicted"/>
<evidence type="ECO:0000256" key="1">
    <source>
        <dbReference type="ARBA" id="ARBA00022630"/>
    </source>
</evidence>
<dbReference type="EMBL" id="UOYO01000058">
    <property type="protein sequence ID" value="VAY88446.1"/>
    <property type="molecule type" value="Genomic_DNA"/>
</dbReference>
<dbReference type="GO" id="GO:0016491">
    <property type="term" value="F:oxidoreductase activity"/>
    <property type="evidence" value="ECO:0007669"/>
    <property type="project" value="UniProtKB-KW"/>
</dbReference>
<name>A0A3B1DUI1_9ZZZZ</name>
<evidence type="ECO:0000256" key="2">
    <source>
        <dbReference type="ARBA" id="ARBA00023002"/>
    </source>
</evidence>
<keyword evidence="2" id="KW-0560">Oxidoreductase</keyword>
<dbReference type="PRINTS" id="PR00469">
    <property type="entry name" value="PNDRDTASEII"/>
</dbReference>
<dbReference type="InterPro" id="IPR023753">
    <property type="entry name" value="FAD/NAD-binding_dom"/>
</dbReference>
<dbReference type="PANTHER" id="PTHR48105">
    <property type="entry name" value="THIOREDOXIN REDUCTASE 1-RELATED-RELATED"/>
    <property type="match status" value="1"/>
</dbReference>
<reference evidence="4" key="1">
    <citation type="submission" date="2018-10" db="EMBL/GenBank/DDBJ databases">
        <authorList>
            <person name="Aoki K."/>
        </authorList>
    </citation>
    <scope>NUCLEOTIDE SEQUENCE</scope>
</reference>
<dbReference type="Gene3D" id="3.50.50.60">
    <property type="entry name" value="FAD/NAD(P)-binding domain"/>
    <property type="match status" value="1"/>
</dbReference>
<evidence type="ECO:0000259" key="3">
    <source>
        <dbReference type="Pfam" id="PF07992"/>
    </source>
</evidence>
<evidence type="ECO:0000313" key="4">
    <source>
        <dbReference type="EMBL" id="VAY88446.1"/>
    </source>
</evidence>
<accession>A0A3B1DUI1</accession>
<dbReference type="InterPro" id="IPR050097">
    <property type="entry name" value="Ferredoxin-NADP_redctase_2"/>
</dbReference>
<keyword evidence="1" id="KW-0285">Flavoprotein</keyword>
<gene>
    <name evidence="4" type="ORF">MNB_ARC-1_256</name>
</gene>
<protein>
    <submittedName>
        <fullName evidence="4">Periplasmic protein-TrxB</fullName>
    </submittedName>
</protein>
<feature type="domain" description="FAD/NAD(P)-binding" evidence="3">
    <location>
        <begin position="2"/>
        <end position="124"/>
    </location>
</feature>
<dbReference type="PRINTS" id="PR00368">
    <property type="entry name" value="FADPNR"/>
</dbReference>
<organism evidence="4">
    <name type="scientific">hydrothermal vent metagenome</name>
    <dbReference type="NCBI Taxonomy" id="652676"/>
    <lineage>
        <taxon>unclassified sequences</taxon>
        <taxon>metagenomes</taxon>
        <taxon>ecological metagenomes</taxon>
    </lineage>
</organism>
<dbReference type="SUPFAM" id="SSF51905">
    <property type="entry name" value="FAD/NAD(P)-binding domain"/>
    <property type="match status" value="1"/>
</dbReference>
<dbReference type="InterPro" id="IPR036188">
    <property type="entry name" value="FAD/NAD-bd_sf"/>
</dbReference>
<dbReference type="Pfam" id="PF07992">
    <property type="entry name" value="Pyr_redox_2"/>
    <property type="match status" value="1"/>
</dbReference>
<dbReference type="AlphaFoldDB" id="A0A3B1DUI1"/>